<dbReference type="GO" id="GO:0043565">
    <property type="term" value="F:sequence-specific DNA binding"/>
    <property type="evidence" value="ECO:0007669"/>
    <property type="project" value="InterPro"/>
</dbReference>
<dbReference type="InterPro" id="IPR036576">
    <property type="entry name" value="WRKY_dom_sf"/>
</dbReference>
<evidence type="ECO:0000313" key="10">
    <source>
        <dbReference type="Proteomes" id="UP000593572"/>
    </source>
</evidence>
<evidence type="ECO:0000256" key="4">
    <source>
        <dbReference type="ARBA" id="ARBA00023125"/>
    </source>
</evidence>
<keyword evidence="2" id="KW-0677">Repeat</keyword>
<evidence type="ECO:0000259" key="8">
    <source>
        <dbReference type="PROSITE" id="PS50811"/>
    </source>
</evidence>
<evidence type="ECO:0000256" key="7">
    <source>
        <dbReference type="SAM" id="MobiDB-lite"/>
    </source>
</evidence>
<keyword evidence="4" id="KW-0238">DNA-binding</keyword>
<feature type="region of interest" description="Disordered" evidence="7">
    <location>
        <begin position="1"/>
        <end position="24"/>
    </location>
</feature>
<sequence>MAEKRTRSKLSASTRPSITLPPKPAMDGLFSSGLGLSPGPMTLVSSFFSDLDSTENRSFSQLLASAMTSPGARLPHASMDGSFMEVGFKDGGEKSPGFKHNRTLNFDSPLFTASTGLTPSGLLNSPSFFCLSPQSPFGISHRQALAQVTAQAALAQSQVHPQTEYQALTVSAPSESLIRHPSFTPEETSQLMPPLASEPQSSAIEYSEASQSDRKNQLPVAVVKPAEDGYNWRKYGQKPIKGCEYPRSYYKCTYLNCPVKKKVERSADGQITEIIYKGAHNHEKPQPNKQAKGGSDGNANSQANPEFGSQVAALNSNKLSETMSSHSILGKTSESTQAAELPGSSDSEEGCDEESREERDDDEPNLKRRSTAPEAAVVLSHRTVTEPKIIVQTRSEVDLLDDGYRWRKYGQKVVKGNPHPSLEYPVYPCPKRIWVGIKINPPNTEKLEKMHVYCELIRLLVLIYTATFGIISDASSYTYRSYYKCTSAGCNVRKHVERSSTDPKAVITTYEGKHNHDVPAARNGSHNMVNNSLSQTKPHKVVAENQNHSLLKAMDFGNNGQGPAVLRLKEEQIRV</sequence>
<evidence type="ECO:0000256" key="5">
    <source>
        <dbReference type="ARBA" id="ARBA00023163"/>
    </source>
</evidence>
<dbReference type="SMART" id="SM00774">
    <property type="entry name" value="WRKY"/>
    <property type="match status" value="2"/>
</dbReference>
<dbReference type="Gene3D" id="2.20.25.80">
    <property type="entry name" value="WRKY domain"/>
    <property type="match status" value="2"/>
</dbReference>
<dbReference type="Pfam" id="PF03106">
    <property type="entry name" value="WRKY"/>
    <property type="match status" value="3"/>
</dbReference>
<keyword evidence="10" id="KW-1185">Reference proteome</keyword>
<dbReference type="FunFam" id="2.20.25.80:FF:000006">
    <property type="entry name" value="WRKY transcription factor"/>
    <property type="match status" value="1"/>
</dbReference>
<dbReference type="InterPro" id="IPR003657">
    <property type="entry name" value="WRKY_dom"/>
</dbReference>
<feature type="compositionally biased region" description="Acidic residues" evidence="7">
    <location>
        <begin position="346"/>
        <end position="363"/>
    </location>
</feature>
<evidence type="ECO:0000313" key="9">
    <source>
        <dbReference type="EMBL" id="MBA0571832.1"/>
    </source>
</evidence>
<evidence type="ECO:0000256" key="1">
    <source>
        <dbReference type="ARBA" id="ARBA00004123"/>
    </source>
</evidence>
<evidence type="ECO:0000256" key="6">
    <source>
        <dbReference type="ARBA" id="ARBA00023242"/>
    </source>
</evidence>
<dbReference type="SUPFAM" id="SSF118290">
    <property type="entry name" value="WRKY DNA-binding domain"/>
    <property type="match status" value="3"/>
</dbReference>
<feature type="domain" description="WRKY" evidence="8">
    <location>
        <begin position="395"/>
        <end position="519"/>
    </location>
</feature>
<comment type="caution">
    <text evidence="9">The sequence shown here is derived from an EMBL/GenBank/DDBJ whole genome shotgun (WGS) entry which is preliminary data.</text>
</comment>
<reference evidence="9 10" key="1">
    <citation type="journal article" date="2019" name="Genome Biol. Evol.">
        <title>Insights into the evolution of the New World diploid cottons (Gossypium, subgenus Houzingenia) based on genome sequencing.</title>
        <authorList>
            <person name="Grover C.E."/>
            <person name="Arick M.A. 2nd"/>
            <person name="Thrash A."/>
            <person name="Conover J.L."/>
            <person name="Sanders W.S."/>
            <person name="Peterson D.G."/>
            <person name="Frelichowski J.E."/>
            <person name="Scheffler J.A."/>
            <person name="Scheffler B.E."/>
            <person name="Wendel J.F."/>
        </authorList>
    </citation>
    <scope>NUCLEOTIDE SEQUENCE [LARGE SCALE GENOMIC DNA]</scope>
    <source>
        <strain evidence="9">157</strain>
        <tissue evidence="9">Leaf</tissue>
    </source>
</reference>
<evidence type="ECO:0000256" key="2">
    <source>
        <dbReference type="ARBA" id="ARBA00022737"/>
    </source>
</evidence>
<evidence type="ECO:0000256" key="3">
    <source>
        <dbReference type="ARBA" id="ARBA00023015"/>
    </source>
</evidence>
<dbReference type="InterPro" id="IPR044810">
    <property type="entry name" value="WRKY_plant"/>
</dbReference>
<feature type="compositionally biased region" description="Polar residues" evidence="7">
    <location>
        <begin position="320"/>
        <end position="338"/>
    </location>
</feature>
<feature type="region of interest" description="Disordered" evidence="7">
    <location>
        <begin position="320"/>
        <end position="373"/>
    </location>
</feature>
<dbReference type="PANTHER" id="PTHR31221">
    <property type="entry name" value="WRKY TRANSCRIPTION FACTOR PROTEIN 1-RELATED"/>
    <property type="match status" value="1"/>
</dbReference>
<dbReference type="AlphaFoldDB" id="A0A7J8N4R6"/>
<keyword evidence="6" id="KW-0539">Nucleus</keyword>
<accession>A0A7J8N4R6</accession>
<name>A0A7J8N4R6_9ROSI</name>
<feature type="domain" description="WRKY" evidence="8">
    <location>
        <begin position="221"/>
        <end position="285"/>
    </location>
</feature>
<proteinExistence type="predicted"/>
<keyword evidence="3" id="KW-0805">Transcription regulation</keyword>
<feature type="region of interest" description="Disordered" evidence="7">
    <location>
        <begin position="185"/>
        <end position="218"/>
    </location>
</feature>
<feature type="region of interest" description="Disordered" evidence="7">
    <location>
        <begin position="277"/>
        <end position="305"/>
    </location>
</feature>
<dbReference type="Proteomes" id="UP000593572">
    <property type="component" value="Unassembled WGS sequence"/>
</dbReference>
<keyword evidence="5" id="KW-0804">Transcription</keyword>
<gene>
    <name evidence="9" type="ORF">Golob_002204</name>
</gene>
<dbReference type="GO" id="GO:0005634">
    <property type="term" value="C:nucleus"/>
    <property type="evidence" value="ECO:0007669"/>
    <property type="project" value="UniProtKB-SubCell"/>
</dbReference>
<dbReference type="GO" id="GO:0003700">
    <property type="term" value="F:DNA-binding transcription factor activity"/>
    <property type="evidence" value="ECO:0007669"/>
    <property type="project" value="InterPro"/>
</dbReference>
<protein>
    <recommendedName>
        <fullName evidence="8">WRKY domain-containing protein</fullName>
    </recommendedName>
</protein>
<feature type="compositionally biased region" description="Polar residues" evidence="7">
    <location>
        <begin position="198"/>
        <end position="210"/>
    </location>
</feature>
<dbReference type="EMBL" id="JABEZX010000012">
    <property type="protein sequence ID" value="MBA0571832.1"/>
    <property type="molecule type" value="Genomic_DNA"/>
</dbReference>
<comment type="subcellular location">
    <subcellularLocation>
        <location evidence="1">Nucleus</location>
    </subcellularLocation>
</comment>
<dbReference type="PANTHER" id="PTHR31221:SF141">
    <property type="entry name" value="WRKY PROTEIN"/>
    <property type="match status" value="1"/>
</dbReference>
<organism evidence="9 10">
    <name type="scientific">Gossypium lobatum</name>
    <dbReference type="NCBI Taxonomy" id="34289"/>
    <lineage>
        <taxon>Eukaryota</taxon>
        <taxon>Viridiplantae</taxon>
        <taxon>Streptophyta</taxon>
        <taxon>Embryophyta</taxon>
        <taxon>Tracheophyta</taxon>
        <taxon>Spermatophyta</taxon>
        <taxon>Magnoliopsida</taxon>
        <taxon>eudicotyledons</taxon>
        <taxon>Gunneridae</taxon>
        <taxon>Pentapetalae</taxon>
        <taxon>rosids</taxon>
        <taxon>malvids</taxon>
        <taxon>Malvales</taxon>
        <taxon>Malvaceae</taxon>
        <taxon>Malvoideae</taxon>
        <taxon>Gossypium</taxon>
    </lineage>
</organism>
<dbReference type="PROSITE" id="PS50811">
    <property type="entry name" value="WRKY"/>
    <property type="match status" value="2"/>
</dbReference>